<evidence type="ECO:0000256" key="4">
    <source>
        <dbReference type="ARBA" id="ARBA00023163"/>
    </source>
</evidence>
<dbReference type="Pfam" id="PF00126">
    <property type="entry name" value="HTH_1"/>
    <property type="match status" value="1"/>
</dbReference>
<dbReference type="SUPFAM" id="SSF46785">
    <property type="entry name" value="Winged helix' DNA-binding domain"/>
    <property type="match status" value="1"/>
</dbReference>
<dbReference type="GO" id="GO:0003700">
    <property type="term" value="F:DNA-binding transcription factor activity"/>
    <property type="evidence" value="ECO:0007669"/>
    <property type="project" value="InterPro"/>
</dbReference>
<dbReference type="PANTHER" id="PTHR30118">
    <property type="entry name" value="HTH-TYPE TRANSCRIPTIONAL REGULATOR LEUO-RELATED"/>
    <property type="match status" value="1"/>
</dbReference>
<keyword evidence="3" id="KW-0238">DNA-binding</keyword>
<dbReference type="AlphaFoldDB" id="A0A9E5MM79"/>
<reference evidence="6" key="1">
    <citation type="submission" date="2020-03" db="EMBL/GenBank/DDBJ databases">
        <authorList>
            <person name="Guo F."/>
        </authorList>
    </citation>
    <scope>NUCLEOTIDE SEQUENCE</scope>
    <source>
        <strain evidence="6">JCM 30134</strain>
    </source>
</reference>
<dbReference type="CDD" id="cd08417">
    <property type="entry name" value="PBP2_Nitroaromatics_like"/>
    <property type="match status" value="1"/>
</dbReference>
<keyword evidence="2" id="KW-0805">Transcription regulation</keyword>
<dbReference type="PRINTS" id="PR00039">
    <property type="entry name" value="HTHLYSR"/>
</dbReference>
<dbReference type="InterPro" id="IPR005119">
    <property type="entry name" value="LysR_subst-bd"/>
</dbReference>
<dbReference type="Pfam" id="PF03466">
    <property type="entry name" value="LysR_substrate"/>
    <property type="match status" value="1"/>
</dbReference>
<evidence type="ECO:0000313" key="6">
    <source>
        <dbReference type="EMBL" id="NHO66533.1"/>
    </source>
</evidence>
<evidence type="ECO:0000256" key="3">
    <source>
        <dbReference type="ARBA" id="ARBA00023125"/>
    </source>
</evidence>
<evidence type="ECO:0000259" key="5">
    <source>
        <dbReference type="PROSITE" id="PS50931"/>
    </source>
</evidence>
<dbReference type="InterPro" id="IPR050389">
    <property type="entry name" value="LysR-type_TF"/>
</dbReference>
<dbReference type="EMBL" id="JAAONZ010000010">
    <property type="protein sequence ID" value="NHO66533.1"/>
    <property type="molecule type" value="Genomic_DNA"/>
</dbReference>
<comment type="similarity">
    <text evidence="1">Belongs to the LysR transcriptional regulatory family.</text>
</comment>
<evidence type="ECO:0000313" key="7">
    <source>
        <dbReference type="Proteomes" id="UP000787472"/>
    </source>
</evidence>
<gene>
    <name evidence="6" type="ORF">G8770_13370</name>
</gene>
<dbReference type="InterPro" id="IPR037402">
    <property type="entry name" value="YidZ_PBP2"/>
</dbReference>
<dbReference type="Gene3D" id="1.10.10.10">
    <property type="entry name" value="Winged helix-like DNA-binding domain superfamily/Winged helix DNA-binding domain"/>
    <property type="match status" value="1"/>
</dbReference>
<keyword evidence="4" id="KW-0804">Transcription</keyword>
<dbReference type="SUPFAM" id="SSF53850">
    <property type="entry name" value="Periplasmic binding protein-like II"/>
    <property type="match status" value="1"/>
</dbReference>
<keyword evidence="7" id="KW-1185">Reference proteome</keyword>
<dbReference type="InterPro" id="IPR036390">
    <property type="entry name" value="WH_DNA-bd_sf"/>
</dbReference>
<dbReference type="GO" id="GO:0003677">
    <property type="term" value="F:DNA binding"/>
    <property type="evidence" value="ECO:0007669"/>
    <property type="project" value="UniProtKB-KW"/>
</dbReference>
<dbReference type="RefSeq" id="WP_167187553.1">
    <property type="nucleotide sequence ID" value="NZ_JAAONZ010000010.1"/>
</dbReference>
<evidence type="ECO:0000256" key="1">
    <source>
        <dbReference type="ARBA" id="ARBA00009437"/>
    </source>
</evidence>
<dbReference type="InterPro" id="IPR036388">
    <property type="entry name" value="WH-like_DNA-bd_sf"/>
</dbReference>
<organism evidence="6 7">
    <name type="scientific">Pseudomaricurvus hydrocarbonicus</name>
    <dbReference type="NCBI Taxonomy" id="1470433"/>
    <lineage>
        <taxon>Bacteria</taxon>
        <taxon>Pseudomonadati</taxon>
        <taxon>Pseudomonadota</taxon>
        <taxon>Gammaproteobacteria</taxon>
        <taxon>Cellvibrionales</taxon>
        <taxon>Cellvibrionaceae</taxon>
        <taxon>Pseudomaricurvus</taxon>
    </lineage>
</organism>
<evidence type="ECO:0000256" key="2">
    <source>
        <dbReference type="ARBA" id="ARBA00023015"/>
    </source>
</evidence>
<feature type="domain" description="HTH lysR-type" evidence="5">
    <location>
        <begin position="9"/>
        <end position="66"/>
    </location>
</feature>
<proteinExistence type="inferred from homology"/>
<dbReference type="Gene3D" id="3.40.190.10">
    <property type="entry name" value="Periplasmic binding protein-like II"/>
    <property type="match status" value="2"/>
</dbReference>
<protein>
    <submittedName>
        <fullName evidence="6">LysR family transcriptional regulator</fullName>
    </submittedName>
</protein>
<dbReference type="PROSITE" id="PS50931">
    <property type="entry name" value="HTH_LYSR"/>
    <property type="match status" value="1"/>
</dbReference>
<sequence>MPASPLTRLDFKLLYALQVLIEERSVTRAAERLHVSQPAMSKTLVRLKTLFGDPLFTRTAYGLIPTPKTEELALRLPALLGELQGLVEGHEFHPGEYRGRFCLGLPQWVSEMNLPQIIKKVCAQAPRVQIATVDMPQDYLEQLATGKLDFAIQRQQSVPDGFLSFPLGSGNAGCLMRKGHPLSQQSTLSLDDYLHYPHIRVSFPGMTDDNTGIIDQVLKAQHLSRQIAFDTTQLAAALETLVNTDCLMVGPYYLAMKGRYQPWLHVVPFPKTLTFPKLPFVLLQHERTEKSPAHRWLNKILLEMTKQSLID</sequence>
<dbReference type="InterPro" id="IPR000847">
    <property type="entry name" value="LysR_HTH_N"/>
</dbReference>
<dbReference type="PANTHER" id="PTHR30118:SF15">
    <property type="entry name" value="TRANSCRIPTIONAL REGULATORY PROTEIN"/>
    <property type="match status" value="1"/>
</dbReference>
<accession>A0A9E5MM79</accession>
<comment type="caution">
    <text evidence="6">The sequence shown here is derived from an EMBL/GenBank/DDBJ whole genome shotgun (WGS) entry which is preliminary data.</text>
</comment>
<dbReference type="Proteomes" id="UP000787472">
    <property type="component" value="Unassembled WGS sequence"/>
</dbReference>
<name>A0A9E5MM79_9GAMM</name>